<dbReference type="Proteomes" id="UP001054945">
    <property type="component" value="Unassembled WGS sequence"/>
</dbReference>
<reference evidence="2 3" key="1">
    <citation type="submission" date="2021-06" db="EMBL/GenBank/DDBJ databases">
        <title>Caerostris extrusa draft genome.</title>
        <authorList>
            <person name="Kono N."/>
            <person name="Arakawa K."/>
        </authorList>
    </citation>
    <scope>NUCLEOTIDE SEQUENCE [LARGE SCALE GENOMIC DNA]</scope>
</reference>
<organism evidence="2 3">
    <name type="scientific">Caerostris extrusa</name>
    <name type="common">Bark spider</name>
    <name type="synonym">Caerostris bankana</name>
    <dbReference type="NCBI Taxonomy" id="172846"/>
    <lineage>
        <taxon>Eukaryota</taxon>
        <taxon>Metazoa</taxon>
        <taxon>Ecdysozoa</taxon>
        <taxon>Arthropoda</taxon>
        <taxon>Chelicerata</taxon>
        <taxon>Arachnida</taxon>
        <taxon>Araneae</taxon>
        <taxon>Araneomorphae</taxon>
        <taxon>Entelegynae</taxon>
        <taxon>Araneoidea</taxon>
        <taxon>Araneidae</taxon>
        <taxon>Caerostris</taxon>
    </lineage>
</organism>
<dbReference type="EMBL" id="BPLR01013499">
    <property type="protein sequence ID" value="GIY61674.1"/>
    <property type="molecule type" value="Genomic_DNA"/>
</dbReference>
<dbReference type="AlphaFoldDB" id="A0AAV4UV76"/>
<comment type="caution">
    <text evidence="2">The sequence shown here is derived from an EMBL/GenBank/DDBJ whole genome shotgun (WGS) entry which is preliminary data.</text>
</comment>
<accession>A0AAV4UV76</accession>
<keyword evidence="3" id="KW-1185">Reference proteome</keyword>
<sequence>MNPQNQPTGLLHAAIHFHRCSESNNTKIIKAHRTIKREGGMQPPSVHVDDALSCESVTGRGPRQRPFLHSSPDPSSVGQSGGCLKGGLKAEREESCAVSFTTSAITRQGRQLAEFAYY</sequence>
<proteinExistence type="predicted"/>
<evidence type="ECO:0000256" key="1">
    <source>
        <dbReference type="SAM" id="MobiDB-lite"/>
    </source>
</evidence>
<evidence type="ECO:0000313" key="3">
    <source>
        <dbReference type="Proteomes" id="UP001054945"/>
    </source>
</evidence>
<protein>
    <submittedName>
        <fullName evidence="2">Uncharacterized protein</fullName>
    </submittedName>
</protein>
<name>A0AAV4UV76_CAEEX</name>
<feature type="region of interest" description="Disordered" evidence="1">
    <location>
        <begin position="56"/>
        <end position="86"/>
    </location>
</feature>
<gene>
    <name evidence="2" type="ORF">CEXT_39331</name>
</gene>
<evidence type="ECO:0000313" key="2">
    <source>
        <dbReference type="EMBL" id="GIY61674.1"/>
    </source>
</evidence>